<gene>
    <name evidence="3" type="ORF">A3G54_00925</name>
</gene>
<organism evidence="3 4">
    <name type="scientific">Candidatus Giovannonibacteria bacterium RIFCSPLOWO2_12_FULL_44_15</name>
    <dbReference type="NCBI Taxonomy" id="1798364"/>
    <lineage>
        <taxon>Bacteria</taxon>
        <taxon>Candidatus Giovannoniibacteriota</taxon>
    </lineage>
</organism>
<comment type="similarity">
    <text evidence="1">Belongs to the CapA family.</text>
</comment>
<comment type="caution">
    <text evidence="3">The sequence shown here is derived from an EMBL/GenBank/DDBJ whole genome shotgun (WGS) entry which is preliminary data.</text>
</comment>
<feature type="domain" description="Capsule synthesis protein CapA" evidence="2">
    <location>
        <begin position="65"/>
        <end position="290"/>
    </location>
</feature>
<evidence type="ECO:0000313" key="4">
    <source>
        <dbReference type="Proteomes" id="UP000178894"/>
    </source>
</evidence>
<protein>
    <recommendedName>
        <fullName evidence="2">Capsule synthesis protein CapA domain-containing protein</fullName>
    </recommendedName>
</protein>
<name>A0A1F5Y0Q8_9BACT</name>
<dbReference type="Gene3D" id="3.60.21.10">
    <property type="match status" value="1"/>
</dbReference>
<dbReference type="Proteomes" id="UP000178894">
    <property type="component" value="Unassembled WGS sequence"/>
</dbReference>
<dbReference type="InterPro" id="IPR029052">
    <property type="entry name" value="Metallo-depent_PP-like"/>
</dbReference>
<dbReference type="AlphaFoldDB" id="A0A1F5Y0Q8"/>
<dbReference type="PANTHER" id="PTHR33393:SF11">
    <property type="entry name" value="POLYGLUTAMINE SYNTHESIS ACCESSORY PROTEIN RV0574C-RELATED"/>
    <property type="match status" value="1"/>
</dbReference>
<dbReference type="SUPFAM" id="SSF56300">
    <property type="entry name" value="Metallo-dependent phosphatases"/>
    <property type="match status" value="1"/>
</dbReference>
<dbReference type="InterPro" id="IPR052169">
    <property type="entry name" value="CW_Biosynth-Accessory"/>
</dbReference>
<dbReference type="SMART" id="SM00854">
    <property type="entry name" value="PGA_cap"/>
    <property type="match status" value="1"/>
</dbReference>
<dbReference type="PROSITE" id="PS00141">
    <property type="entry name" value="ASP_PROTEASE"/>
    <property type="match status" value="1"/>
</dbReference>
<proteinExistence type="inferred from homology"/>
<dbReference type="InterPro" id="IPR019079">
    <property type="entry name" value="Capsule_synth_CapA"/>
</dbReference>
<sequence>MHVRLNKEGLLFISLFVIIFSLAIFNAKIYSAFLAEVLYPTQIYVSPVRITANVISAGLNEENLKLAFVGDIMLDRAVEGKILKKGGGDFRFPFLNIADELRAYDFLFGNLEGPLSADEGINSGSAISFRIDPRALEGLEFAGFDALSVANNHSGDRGGKVFRDTLSNLNGAGIMAIGTSTEPAILNIGSLRVALVGFADFPGPGVRATVPNIVEALGKARVNADIVIASFHFGEEYHPEPSGRQRELAHLAVDSGADLVIGHHPHVSQPVESYKDSYIAYSLGNFIFDQNFSEETMKSILLEIEVRGKKISGAITREIILNQDYQPSFVD</sequence>
<dbReference type="CDD" id="cd07381">
    <property type="entry name" value="MPP_CapA"/>
    <property type="match status" value="1"/>
</dbReference>
<evidence type="ECO:0000259" key="2">
    <source>
        <dbReference type="SMART" id="SM00854"/>
    </source>
</evidence>
<dbReference type="EMBL" id="MFIQ01000009">
    <property type="protein sequence ID" value="OGF93683.1"/>
    <property type="molecule type" value="Genomic_DNA"/>
</dbReference>
<evidence type="ECO:0000256" key="1">
    <source>
        <dbReference type="ARBA" id="ARBA00005662"/>
    </source>
</evidence>
<dbReference type="GO" id="GO:0006508">
    <property type="term" value="P:proteolysis"/>
    <property type="evidence" value="ECO:0007669"/>
    <property type="project" value="InterPro"/>
</dbReference>
<dbReference type="PANTHER" id="PTHR33393">
    <property type="entry name" value="POLYGLUTAMINE SYNTHESIS ACCESSORY PROTEIN RV0574C-RELATED"/>
    <property type="match status" value="1"/>
</dbReference>
<evidence type="ECO:0000313" key="3">
    <source>
        <dbReference type="EMBL" id="OGF93683.1"/>
    </source>
</evidence>
<dbReference type="Pfam" id="PF09587">
    <property type="entry name" value="PGA_cap"/>
    <property type="match status" value="1"/>
</dbReference>
<reference evidence="3 4" key="1">
    <citation type="journal article" date="2016" name="Nat. Commun.">
        <title>Thousands of microbial genomes shed light on interconnected biogeochemical processes in an aquifer system.</title>
        <authorList>
            <person name="Anantharaman K."/>
            <person name="Brown C.T."/>
            <person name="Hug L.A."/>
            <person name="Sharon I."/>
            <person name="Castelle C.J."/>
            <person name="Probst A.J."/>
            <person name="Thomas B.C."/>
            <person name="Singh A."/>
            <person name="Wilkins M.J."/>
            <person name="Karaoz U."/>
            <person name="Brodie E.L."/>
            <person name="Williams K.H."/>
            <person name="Hubbard S.S."/>
            <person name="Banfield J.F."/>
        </authorList>
    </citation>
    <scope>NUCLEOTIDE SEQUENCE [LARGE SCALE GENOMIC DNA]</scope>
</reference>
<accession>A0A1F5Y0Q8</accession>
<dbReference type="GO" id="GO:0004190">
    <property type="term" value="F:aspartic-type endopeptidase activity"/>
    <property type="evidence" value="ECO:0007669"/>
    <property type="project" value="InterPro"/>
</dbReference>
<dbReference type="STRING" id="1798364.A3G54_00925"/>
<dbReference type="InterPro" id="IPR001969">
    <property type="entry name" value="Aspartic_peptidase_AS"/>
</dbReference>